<keyword evidence="3" id="KW-1003">Cell membrane</keyword>
<dbReference type="Gene3D" id="1.20.1250.20">
    <property type="entry name" value="MFS general substrate transporter like domains"/>
    <property type="match status" value="1"/>
</dbReference>
<evidence type="ECO:0000256" key="7">
    <source>
        <dbReference type="SAM" id="Phobius"/>
    </source>
</evidence>
<name>A0A3A9KBF2_9BACI</name>
<dbReference type="InterPro" id="IPR036259">
    <property type="entry name" value="MFS_trans_sf"/>
</dbReference>
<evidence type="ECO:0000256" key="1">
    <source>
        <dbReference type="ARBA" id="ARBA00004651"/>
    </source>
</evidence>
<organism evidence="9 10">
    <name type="scientific">Salipaludibacillus neizhouensis</name>
    <dbReference type="NCBI Taxonomy" id="885475"/>
    <lineage>
        <taxon>Bacteria</taxon>
        <taxon>Bacillati</taxon>
        <taxon>Bacillota</taxon>
        <taxon>Bacilli</taxon>
        <taxon>Bacillales</taxon>
        <taxon>Bacillaceae</taxon>
    </lineage>
</organism>
<evidence type="ECO:0000313" key="9">
    <source>
        <dbReference type="EMBL" id="RKL66903.1"/>
    </source>
</evidence>
<reference evidence="9 10" key="1">
    <citation type="submission" date="2017-10" db="EMBL/GenBank/DDBJ databases">
        <title>Bacillus sp. nov., a halophilic bacterium isolated from a Keqin Lake.</title>
        <authorList>
            <person name="Wang H."/>
        </authorList>
    </citation>
    <scope>NUCLEOTIDE SEQUENCE [LARGE SCALE GENOMIC DNA]</scope>
    <source>
        <strain evidence="9 10">KCTC 13187</strain>
    </source>
</reference>
<dbReference type="InterPro" id="IPR020846">
    <property type="entry name" value="MFS_dom"/>
</dbReference>
<proteinExistence type="predicted"/>
<comment type="caution">
    <text evidence="9">The sequence shown here is derived from an EMBL/GenBank/DDBJ whole genome shotgun (WGS) entry which is preliminary data.</text>
</comment>
<evidence type="ECO:0000256" key="4">
    <source>
        <dbReference type="ARBA" id="ARBA00022692"/>
    </source>
</evidence>
<keyword evidence="5 7" id="KW-1133">Transmembrane helix</keyword>
<protein>
    <submittedName>
        <fullName evidence="9">MFS transporter</fullName>
    </submittedName>
</protein>
<evidence type="ECO:0000259" key="8">
    <source>
        <dbReference type="PROSITE" id="PS50850"/>
    </source>
</evidence>
<dbReference type="AlphaFoldDB" id="A0A3A9KBF2"/>
<dbReference type="PANTHER" id="PTHR23517">
    <property type="entry name" value="RESISTANCE PROTEIN MDTM, PUTATIVE-RELATED-RELATED"/>
    <property type="match status" value="1"/>
</dbReference>
<feature type="transmembrane region" description="Helical" evidence="7">
    <location>
        <begin position="46"/>
        <end position="66"/>
    </location>
</feature>
<dbReference type="OrthoDB" id="9793283at2"/>
<feature type="domain" description="Major facilitator superfamily (MFS) profile" evidence="8">
    <location>
        <begin position="12"/>
        <end position="393"/>
    </location>
</feature>
<feature type="transmembrane region" description="Helical" evidence="7">
    <location>
        <begin position="372"/>
        <end position="389"/>
    </location>
</feature>
<dbReference type="InterPro" id="IPR050171">
    <property type="entry name" value="MFS_Transporters"/>
</dbReference>
<keyword evidence="2" id="KW-0813">Transport</keyword>
<dbReference type="PRINTS" id="PR01035">
    <property type="entry name" value="TCRTETA"/>
</dbReference>
<dbReference type="InterPro" id="IPR011701">
    <property type="entry name" value="MFS"/>
</dbReference>
<feature type="transmembrane region" description="Helical" evidence="7">
    <location>
        <begin position="245"/>
        <end position="270"/>
    </location>
</feature>
<accession>A0A3A9KBF2</accession>
<dbReference type="PANTHER" id="PTHR23517:SF2">
    <property type="entry name" value="MULTIDRUG RESISTANCE PROTEIN MDTH"/>
    <property type="match status" value="1"/>
</dbReference>
<comment type="subcellular location">
    <subcellularLocation>
        <location evidence="1">Cell membrane</location>
        <topology evidence="1">Multi-pass membrane protein</topology>
    </subcellularLocation>
</comment>
<evidence type="ECO:0000256" key="5">
    <source>
        <dbReference type="ARBA" id="ARBA00022989"/>
    </source>
</evidence>
<keyword evidence="4 7" id="KW-0812">Transmembrane</keyword>
<dbReference type="SUPFAM" id="SSF103473">
    <property type="entry name" value="MFS general substrate transporter"/>
    <property type="match status" value="1"/>
</dbReference>
<evidence type="ECO:0000256" key="3">
    <source>
        <dbReference type="ARBA" id="ARBA00022475"/>
    </source>
</evidence>
<feature type="transmembrane region" description="Helical" evidence="7">
    <location>
        <begin position="282"/>
        <end position="299"/>
    </location>
</feature>
<sequence length="393" mass="42213">MMTSNISLEVKPLKLLYIIIAVAFIDTFSQLPIIAPFSSSLGATPLLIGIIIGMYSFSNIIGNILSGIWTDKIGPKKVLCIGMLTVGVIVFFYSVVTTPYQLLFVRFLHGIAGGFIVPAAFTFFGSKDKRKSNGKTMAFSGASVGTAAILGPAAGALISARLGFDWLFYIIASAMIFFGLLAVFFLKEKPNTGEATSIKLQEIKPVTKTGFTLFKKPLLHAYISIFLLLFTLGVLTYSLPLKVEALLISSEITGILLSTFGTVAILFFLLPTNKLFDKLNKSLLMNYGLATIALALFLLSLSSTLIHMVFAMVVYGIGFALLFPSTSATVIEFSKEKERGKAFGVFYSCFSLGVVGGSFFAGSLALTPSSSFLVSALLLVIIVSAIFISKKNA</sequence>
<feature type="transmembrane region" description="Helical" evidence="7">
    <location>
        <begin position="166"/>
        <end position="186"/>
    </location>
</feature>
<evidence type="ECO:0000256" key="2">
    <source>
        <dbReference type="ARBA" id="ARBA00022448"/>
    </source>
</evidence>
<dbReference type="Pfam" id="PF07690">
    <property type="entry name" value="MFS_1"/>
    <property type="match status" value="1"/>
</dbReference>
<dbReference type="GO" id="GO:0022857">
    <property type="term" value="F:transmembrane transporter activity"/>
    <property type="evidence" value="ECO:0007669"/>
    <property type="project" value="InterPro"/>
</dbReference>
<feature type="transmembrane region" description="Helical" evidence="7">
    <location>
        <begin position="218"/>
        <end position="239"/>
    </location>
</feature>
<dbReference type="Proteomes" id="UP000281498">
    <property type="component" value="Unassembled WGS sequence"/>
</dbReference>
<keyword evidence="6 7" id="KW-0472">Membrane</keyword>
<feature type="transmembrane region" description="Helical" evidence="7">
    <location>
        <begin position="102"/>
        <end position="124"/>
    </location>
</feature>
<feature type="transmembrane region" description="Helical" evidence="7">
    <location>
        <begin position="305"/>
        <end position="323"/>
    </location>
</feature>
<feature type="transmembrane region" description="Helical" evidence="7">
    <location>
        <begin position="78"/>
        <end position="96"/>
    </location>
</feature>
<gene>
    <name evidence="9" type="ORF">CR203_13825</name>
</gene>
<evidence type="ECO:0000256" key="6">
    <source>
        <dbReference type="ARBA" id="ARBA00023136"/>
    </source>
</evidence>
<dbReference type="PROSITE" id="PS50850">
    <property type="entry name" value="MFS"/>
    <property type="match status" value="1"/>
</dbReference>
<feature type="transmembrane region" description="Helical" evidence="7">
    <location>
        <begin position="12"/>
        <end position="34"/>
    </location>
</feature>
<feature type="transmembrane region" description="Helical" evidence="7">
    <location>
        <begin position="136"/>
        <end position="160"/>
    </location>
</feature>
<dbReference type="InterPro" id="IPR001958">
    <property type="entry name" value="Tet-R_TetA/multi-R_MdtG-like"/>
</dbReference>
<dbReference type="EMBL" id="PDOE01000005">
    <property type="protein sequence ID" value="RKL66903.1"/>
    <property type="molecule type" value="Genomic_DNA"/>
</dbReference>
<keyword evidence="10" id="KW-1185">Reference proteome</keyword>
<dbReference type="CDD" id="cd17325">
    <property type="entry name" value="MFS_MdtG_SLC18_like"/>
    <property type="match status" value="1"/>
</dbReference>
<feature type="transmembrane region" description="Helical" evidence="7">
    <location>
        <begin position="344"/>
        <end position="366"/>
    </location>
</feature>
<dbReference type="GO" id="GO:0005886">
    <property type="term" value="C:plasma membrane"/>
    <property type="evidence" value="ECO:0007669"/>
    <property type="project" value="UniProtKB-SubCell"/>
</dbReference>
<evidence type="ECO:0000313" key="10">
    <source>
        <dbReference type="Proteomes" id="UP000281498"/>
    </source>
</evidence>